<dbReference type="Proteomes" id="UP000821866">
    <property type="component" value="Chromosome 3"/>
</dbReference>
<dbReference type="AlphaFoldDB" id="A0A9J6E552"/>
<keyword evidence="4 5" id="KW-0238">DNA-binding</keyword>
<dbReference type="SMART" id="SM00692">
    <property type="entry name" value="DM3"/>
    <property type="match status" value="1"/>
</dbReference>
<dbReference type="InterPro" id="IPR006612">
    <property type="entry name" value="THAP_Znf"/>
</dbReference>
<proteinExistence type="predicted"/>
<dbReference type="InterPro" id="IPR038441">
    <property type="entry name" value="THAP_Znf_sf"/>
</dbReference>
<dbReference type="PANTHER" id="PTHR46927:SF3">
    <property type="entry name" value="THAP-TYPE DOMAIN-CONTAINING PROTEIN"/>
    <property type="match status" value="1"/>
</dbReference>
<evidence type="ECO:0000256" key="5">
    <source>
        <dbReference type="PROSITE-ProRule" id="PRU00309"/>
    </source>
</evidence>
<dbReference type="InterPro" id="IPR052224">
    <property type="entry name" value="THAP_domain_protein"/>
</dbReference>
<gene>
    <name evidence="8" type="ORF">HPB51_000505</name>
</gene>
<name>A0A9J6E552_RHIMP</name>
<reference evidence="8" key="2">
    <citation type="submission" date="2021-09" db="EMBL/GenBank/DDBJ databases">
        <authorList>
            <person name="Jia N."/>
            <person name="Wang J."/>
            <person name="Shi W."/>
            <person name="Du L."/>
            <person name="Sun Y."/>
            <person name="Zhan W."/>
            <person name="Jiang J."/>
            <person name="Wang Q."/>
            <person name="Zhang B."/>
            <person name="Ji P."/>
            <person name="Sakyi L.B."/>
            <person name="Cui X."/>
            <person name="Yuan T."/>
            <person name="Jiang B."/>
            <person name="Yang W."/>
            <person name="Lam T.T.-Y."/>
            <person name="Chang Q."/>
            <person name="Ding S."/>
            <person name="Wang X."/>
            <person name="Zhu J."/>
            <person name="Ruan X."/>
            <person name="Zhao L."/>
            <person name="Wei J."/>
            <person name="Que T."/>
            <person name="Du C."/>
            <person name="Cheng J."/>
            <person name="Dai P."/>
            <person name="Han X."/>
            <person name="Huang E."/>
            <person name="Gao Y."/>
            <person name="Liu J."/>
            <person name="Shao H."/>
            <person name="Ye R."/>
            <person name="Li L."/>
            <person name="Wei W."/>
            <person name="Wang X."/>
            <person name="Wang C."/>
            <person name="Huo Q."/>
            <person name="Li W."/>
            <person name="Guo W."/>
            <person name="Chen H."/>
            <person name="Chen S."/>
            <person name="Zhou L."/>
            <person name="Zhou L."/>
            <person name="Ni X."/>
            <person name="Tian J."/>
            <person name="Zhou Y."/>
            <person name="Sheng Y."/>
            <person name="Liu T."/>
            <person name="Pan Y."/>
            <person name="Xia L."/>
            <person name="Li J."/>
            <person name="Zhao F."/>
            <person name="Cao W."/>
        </authorList>
    </citation>
    <scope>NUCLEOTIDE SEQUENCE</scope>
    <source>
        <strain evidence="8">Rmic-2018</strain>
        <tissue evidence="8">Larvae</tissue>
    </source>
</reference>
<feature type="compositionally biased region" description="Basic and acidic residues" evidence="6">
    <location>
        <begin position="241"/>
        <end position="260"/>
    </location>
</feature>
<dbReference type="SUPFAM" id="SSF57716">
    <property type="entry name" value="Glucocorticoid receptor-like (DNA-binding domain)"/>
    <property type="match status" value="1"/>
</dbReference>
<feature type="region of interest" description="Disordered" evidence="6">
    <location>
        <begin position="225"/>
        <end position="260"/>
    </location>
</feature>
<evidence type="ECO:0000256" key="1">
    <source>
        <dbReference type="ARBA" id="ARBA00022723"/>
    </source>
</evidence>
<dbReference type="PANTHER" id="PTHR46927">
    <property type="entry name" value="AGAP005574-PA"/>
    <property type="match status" value="1"/>
</dbReference>
<feature type="domain" description="THAP-type" evidence="7">
    <location>
        <begin position="1"/>
        <end position="79"/>
    </location>
</feature>
<dbReference type="GO" id="GO:0003677">
    <property type="term" value="F:DNA binding"/>
    <property type="evidence" value="ECO:0007669"/>
    <property type="project" value="UniProtKB-UniRule"/>
</dbReference>
<evidence type="ECO:0000256" key="3">
    <source>
        <dbReference type="ARBA" id="ARBA00022833"/>
    </source>
</evidence>
<evidence type="ECO:0000256" key="4">
    <source>
        <dbReference type="ARBA" id="ARBA00023125"/>
    </source>
</evidence>
<dbReference type="Pfam" id="PF05485">
    <property type="entry name" value="THAP"/>
    <property type="match status" value="1"/>
</dbReference>
<organism evidence="8 9">
    <name type="scientific">Rhipicephalus microplus</name>
    <name type="common">Cattle tick</name>
    <name type="synonym">Boophilus microplus</name>
    <dbReference type="NCBI Taxonomy" id="6941"/>
    <lineage>
        <taxon>Eukaryota</taxon>
        <taxon>Metazoa</taxon>
        <taxon>Ecdysozoa</taxon>
        <taxon>Arthropoda</taxon>
        <taxon>Chelicerata</taxon>
        <taxon>Arachnida</taxon>
        <taxon>Acari</taxon>
        <taxon>Parasitiformes</taxon>
        <taxon>Ixodida</taxon>
        <taxon>Ixodoidea</taxon>
        <taxon>Ixodidae</taxon>
        <taxon>Rhipicephalinae</taxon>
        <taxon>Rhipicephalus</taxon>
        <taxon>Boophilus</taxon>
    </lineage>
</organism>
<keyword evidence="1" id="KW-0479">Metal-binding</keyword>
<dbReference type="PROSITE" id="PS50950">
    <property type="entry name" value="ZF_THAP"/>
    <property type="match status" value="1"/>
</dbReference>
<evidence type="ECO:0000256" key="2">
    <source>
        <dbReference type="ARBA" id="ARBA00022771"/>
    </source>
</evidence>
<dbReference type="GO" id="GO:0008270">
    <property type="term" value="F:zinc ion binding"/>
    <property type="evidence" value="ECO:0007669"/>
    <property type="project" value="UniProtKB-KW"/>
</dbReference>
<dbReference type="Gene3D" id="6.20.210.20">
    <property type="entry name" value="THAP domain"/>
    <property type="match status" value="1"/>
</dbReference>
<reference evidence="8" key="1">
    <citation type="journal article" date="2020" name="Cell">
        <title>Large-Scale Comparative Analyses of Tick Genomes Elucidate Their Genetic Diversity and Vector Capacities.</title>
        <authorList>
            <consortium name="Tick Genome and Microbiome Consortium (TIGMIC)"/>
            <person name="Jia N."/>
            <person name="Wang J."/>
            <person name="Shi W."/>
            <person name="Du L."/>
            <person name="Sun Y."/>
            <person name="Zhan W."/>
            <person name="Jiang J.F."/>
            <person name="Wang Q."/>
            <person name="Zhang B."/>
            <person name="Ji P."/>
            <person name="Bell-Sakyi L."/>
            <person name="Cui X.M."/>
            <person name="Yuan T.T."/>
            <person name="Jiang B.G."/>
            <person name="Yang W.F."/>
            <person name="Lam T.T."/>
            <person name="Chang Q.C."/>
            <person name="Ding S.J."/>
            <person name="Wang X.J."/>
            <person name="Zhu J.G."/>
            <person name="Ruan X.D."/>
            <person name="Zhao L."/>
            <person name="Wei J.T."/>
            <person name="Ye R.Z."/>
            <person name="Que T.C."/>
            <person name="Du C.H."/>
            <person name="Zhou Y.H."/>
            <person name="Cheng J.X."/>
            <person name="Dai P.F."/>
            <person name="Guo W.B."/>
            <person name="Han X.H."/>
            <person name="Huang E.J."/>
            <person name="Li L.F."/>
            <person name="Wei W."/>
            <person name="Gao Y.C."/>
            <person name="Liu J.Z."/>
            <person name="Shao H.Z."/>
            <person name="Wang X."/>
            <person name="Wang C.C."/>
            <person name="Yang T.C."/>
            <person name="Huo Q.B."/>
            <person name="Li W."/>
            <person name="Chen H.Y."/>
            <person name="Chen S.E."/>
            <person name="Zhou L.G."/>
            <person name="Ni X.B."/>
            <person name="Tian J.H."/>
            <person name="Sheng Y."/>
            <person name="Liu T."/>
            <person name="Pan Y.S."/>
            <person name="Xia L.Y."/>
            <person name="Li J."/>
            <person name="Zhao F."/>
            <person name="Cao W.C."/>
        </authorList>
    </citation>
    <scope>NUCLEOTIDE SEQUENCE</scope>
    <source>
        <strain evidence="8">Rmic-2018</strain>
    </source>
</reference>
<dbReference type="VEuPathDB" id="VectorBase:LOC119163137"/>
<keyword evidence="3" id="KW-0862">Zinc</keyword>
<dbReference type="SMART" id="SM00980">
    <property type="entry name" value="THAP"/>
    <property type="match status" value="1"/>
</dbReference>
<evidence type="ECO:0000313" key="9">
    <source>
        <dbReference type="Proteomes" id="UP000821866"/>
    </source>
</evidence>
<evidence type="ECO:0000256" key="6">
    <source>
        <dbReference type="SAM" id="MobiDB-lite"/>
    </source>
</evidence>
<keyword evidence="9" id="KW-1185">Reference proteome</keyword>
<protein>
    <recommendedName>
        <fullName evidence="7">THAP-type domain-containing protein</fullName>
    </recommendedName>
</protein>
<dbReference type="EMBL" id="JABSTU010000005">
    <property type="protein sequence ID" value="KAH8029452.1"/>
    <property type="molecule type" value="Genomic_DNA"/>
</dbReference>
<sequence length="355" mass="41711">MPNCFCAIKSCRRRAWSDDCVSFHKVPVNFSRKRQWDSAVGFRLPKKSYVCSKHFLQSDYSKKTRLRHRLNTGAVPSVSLDKSDDTPKEDYGGAQEIAKERIYDNTQQSAVLAEGTWPHCKVLLIEECLRDGAFMSSSVHQKKRQRRNADPEFRAREAMWRKRKEHAERNVKKVEVNCHEGALLRVRKAVMKHRRCDMDPQLRAREADHKRQRQQNDAELRALGAEAQRRHRQDNPHTAARKAEERRQQRQENPDLRSREAEARRLWRRAEAEQTAWERLGQHVVPLSQPNTVWPEQQVCIRKNRALMNHEGLDETSTDVWCKTNIQKYEDRPDEQVALMYAEHLTSFNNGRGRA</sequence>
<keyword evidence="2 5" id="KW-0863">Zinc-finger</keyword>
<evidence type="ECO:0000259" key="7">
    <source>
        <dbReference type="PROSITE" id="PS50950"/>
    </source>
</evidence>
<comment type="caution">
    <text evidence="8">The sequence shown here is derived from an EMBL/GenBank/DDBJ whole genome shotgun (WGS) entry which is preliminary data.</text>
</comment>
<evidence type="ECO:0000313" key="8">
    <source>
        <dbReference type="EMBL" id="KAH8029452.1"/>
    </source>
</evidence>
<accession>A0A9J6E552</accession>